<keyword evidence="4 5" id="KW-0408">Iron</keyword>
<dbReference type="EMBL" id="MDYP01000059">
    <property type="protein sequence ID" value="OQE00063.1"/>
    <property type="molecule type" value="Genomic_DNA"/>
</dbReference>
<dbReference type="PANTHER" id="PTHR24305">
    <property type="entry name" value="CYTOCHROME P450"/>
    <property type="match status" value="1"/>
</dbReference>
<gene>
    <name evidence="7" type="ORF">PENVUL_c059G02070</name>
</gene>
<dbReference type="InterPro" id="IPR036396">
    <property type="entry name" value="Cyt_P450_sf"/>
</dbReference>
<evidence type="ECO:0000256" key="3">
    <source>
        <dbReference type="ARBA" id="ARBA00022723"/>
    </source>
</evidence>
<comment type="caution">
    <text evidence="7">The sequence shown here is derived from an EMBL/GenBank/DDBJ whole genome shotgun (WGS) entry which is preliminary data.</text>
</comment>
<evidence type="ECO:0000256" key="4">
    <source>
        <dbReference type="ARBA" id="ARBA00023004"/>
    </source>
</evidence>
<evidence type="ECO:0000256" key="1">
    <source>
        <dbReference type="ARBA" id="ARBA00001971"/>
    </source>
</evidence>
<keyword evidence="6" id="KW-0472">Membrane</keyword>
<organism evidence="7 8">
    <name type="scientific">Penicillium vulpinum</name>
    <dbReference type="NCBI Taxonomy" id="29845"/>
    <lineage>
        <taxon>Eukaryota</taxon>
        <taxon>Fungi</taxon>
        <taxon>Dikarya</taxon>
        <taxon>Ascomycota</taxon>
        <taxon>Pezizomycotina</taxon>
        <taxon>Eurotiomycetes</taxon>
        <taxon>Eurotiomycetidae</taxon>
        <taxon>Eurotiales</taxon>
        <taxon>Aspergillaceae</taxon>
        <taxon>Penicillium</taxon>
    </lineage>
</organism>
<dbReference type="GO" id="GO:0004497">
    <property type="term" value="F:monooxygenase activity"/>
    <property type="evidence" value="ECO:0007669"/>
    <property type="project" value="InterPro"/>
</dbReference>
<evidence type="ECO:0000313" key="8">
    <source>
        <dbReference type="Proteomes" id="UP000191518"/>
    </source>
</evidence>
<comment type="similarity">
    <text evidence="2">Belongs to the cytochrome P450 family.</text>
</comment>
<evidence type="ECO:0000313" key="7">
    <source>
        <dbReference type="EMBL" id="OQE00063.1"/>
    </source>
</evidence>
<dbReference type="CDD" id="cd11060">
    <property type="entry name" value="CYP57A1-like"/>
    <property type="match status" value="1"/>
</dbReference>
<keyword evidence="6" id="KW-0812">Transmembrane</keyword>
<evidence type="ECO:0000256" key="5">
    <source>
        <dbReference type="PIRSR" id="PIRSR602401-1"/>
    </source>
</evidence>
<dbReference type="InterPro" id="IPR050121">
    <property type="entry name" value="Cytochrome_P450_monoxygenase"/>
</dbReference>
<dbReference type="AlphaFoldDB" id="A0A1V6RF85"/>
<dbReference type="PRINTS" id="PR00463">
    <property type="entry name" value="EP450I"/>
</dbReference>
<feature type="binding site" description="axial binding residue" evidence="5">
    <location>
        <position position="454"/>
    </location>
    <ligand>
        <name>heme</name>
        <dbReference type="ChEBI" id="CHEBI:30413"/>
    </ligand>
    <ligandPart>
        <name>Fe</name>
        <dbReference type="ChEBI" id="CHEBI:18248"/>
    </ligandPart>
</feature>
<evidence type="ECO:0000256" key="2">
    <source>
        <dbReference type="ARBA" id="ARBA00010617"/>
    </source>
</evidence>
<keyword evidence="5" id="KW-0349">Heme</keyword>
<accession>A0A1V6RF85</accession>
<protein>
    <recommendedName>
        <fullName evidence="9">Cytochrome P450</fullName>
    </recommendedName>
</protein>
<dbReference type="STRING" id="29845.A0A1V6RF85"/>
<dbReference type="Pfam" id="PF00067">
    <property type="entry name" value="p450"/>
    <property type="match status" value="1"/>
</dbReference>
<proteinExistence type="inferred from homology"/>
<name>A0A1V6RF85_9EURO</name>
<reference evidence="8" key="1">
    <citation type="journal article" date="2017" name="Nat. Microbiol.">
        <title>Global analysis of biosynthetic gene clusters reveals vast potential of secondary metabolite production in Penicillium species.</title>
        <authorList>
            <person name="Nielsen J.C."/>
            <person name="Grijseels S."/>
            <person name="Prigent S."/>
            <person name="Ji B."/>
            <person name="Dainat J."/>
            <person name="Nielsen K.F."/>
            <person name="Frisvad J.C."/>
            <person name="Workman M."/>
            <person name="Nielsen J."/>
        </authorList>
    </citation>
    <scope>NUCLEOTIDE SEQUENCE [LARGE SCALE GENOMIC DNA]</scope>
    <source>
        <strain evidence="8">IBT 29486</strain>
    </source>
</reference>
<dbReference type="InterPro" id="IPR002401">
    <property type="entry name" value="Cyt_P450_E_grp-I"/>
</dbReference>
<evidence type="ECO:0000256" key="6">
    <source>
        <dbReference type="SAM" id="Phobius"/>
    </source>
</evidence>
<sequence length="524" mass="59692">MYTQLLVHDVAPFTTRLASWATVIFIGFLFYRAFLGPLSHLPGPLLAKFTGQWRSLRYWRGRWHEDILEVHRQYGPIVRIAPNEVAVVDQKALKLLYGHGHNAAKTDWYGSWDPAVGPPAFFAVRDRKLHSTLRKRVSGAYTMSAILKYELHIQDCLDLFLRKLQKHSAAGSKIDMSNWTNAFAFDVVGELVYGAPLGHLESETDVSGLRKSIFNIFFWSANLGHYWGQKSLYYNKYSLAVRKLLGSKNSITAFREWSISRVKKRWDMRETVPSPRNDMLSHFLHMKNPNGQGVRFDEVLGEAMNIIGAGADTTSIAMRACLFAVCSRADVYQKLQKEVDDFYKANKLSRPIQYLETQKLPYLCAVTKEAMRLFPSIVFQLLRFAPEGGICVDGKTVPAGTPIGISPVAQNRDPLVWGDNADDFLPERWLEGEERTRYLDSNNMTFGGSGPRMCVGKNIALVEIHKFLAQILRHFDVEIADKEKSWHVTSYWFAYQHDFNVHVRVRAQNPLLSKEKPTEIAVAA</sequence>
<dbReference type="Proteomes" id="UP000191518">
    <property type="component" value="Unassembled WGS sequence"/>
</dbReference>
<dbReference type="GO" id="GO:0043386">
    <property type="term" value="P:mycotoxin biosynthetic process"/>
    <property type="evidence" value="ECO:0007669"/>
    <property type="project" value="UniProtKB-ARBA"/>
</dbReference>
<dbReference type="GO" id="GO:0016705">
    <property type="term" value="F:oxidoreductase activity, acting on paired donors, with incorporation or reduction of molecular oxygen"/>
    <property type="evidence" value="ECO:0007669"/>
    <property type="project" value="InterPro"/>
</dbReference>
<dbReference type="SUPFAM" id="SSF48264">
    <property type="entry name" value="Cytochrome P450"/>
    <property type="match status" value="1"/>
</dbReference>
<keyword evidence="8" id="KW-1185">Reference proteome</keyword>
<dbReference type="PRINTS" id="PR00385">
    <property type="entry name" value="P450"/>
</dbReference>
<comment type="cofactor">
    <cofactor evidence="1 5">
        <name>heme</name>
        <dbReference type="ChEBI" id="CHEBI:30413"/>
    </cofactor>
</comment>
<dbReference type="GO" id="GO:0020037">
    <property type="term" value="F:heme binding"/>
    <property type="evidence" value="ECO:0007669"/>
    <property type="project" value="InterPro"/>
</dbReference>
<dbReference type="PANTHER" id="PTHR24305:SF232">
    <property type="entry name" value="P450, PUTATIVE (EUROFUNG)-RELATED"/>
    <property type="match status" value="1"/>
</dbReference>
<keyword evidence="6" id="KW-1133">Transmembrane helix</keyword>
<dbReference type="InterPro" id="IPR001128">
    <property type="entry name" value="Cyt_P450"/>
</dbReference>
<dbReference type="Gene3D" id="1.10.630.10">
    <property type="entry name" value="Cytochrome P450"/>
    <property type="match status" value="1"/>
</dbReference>
<dbReference type="OrthoDB" id="3934656at2759"/>
<evidence type="ECO:0008006" key="9">
    <source>
        <dbReference type="Google" id="ProtNLM"/>
    </source>
</evidence>
<feature type="transmembrane region" description="Helical" evidence="6">
    <location>
        <begin position="17"/>
        <end position="35"/>
    </location>
</feature>
<keyword evidence="3 5" id="KW-0479">Metal-binding</keyword>
<dbReference type="GO" id="GO:0005506">
    <property type="term" value="F:iron ion binding"/>
    <property type="evidence" value="ECO:0007669"/>
    <property type="project" value="InterPro"/>
</dbReference>